<dbReference type="EMBL" id="JBHSRI010000002">
    <property type="protein sequence ID" value="MFC6037895.1"/>
    <property type="molecule type" value="Genomic_DNA"/>
</dbReference>
<gene>
    <name evidence="7" type="ORF">ACFPYN_00380</name>
</gene>
<dbReference type="PANTHER" id="PTHR43808:SF8">
    <property type="entry name" value="PEPTIDASE M20 DIMERISATION DOMAIN-CONTAINING PROTEIN"/>
    <property type="match status" value="1"/>
</dbReference>
<proteinExistence type="inferred from homology"/>
<dbReference type="Gene3D" id="1.10.150.900">
    <property type="match status" value="1"/>
</dbReference>
<dbReference type="RefSeq" id="WP_377731892.1">
    <property type="nucleotide sequence ID" value="NZ_JBHSRI010000002.1"/>
</dbReference>
<dbReference type="Gene3D" id="3.30.70.360">
    <property type="match status" value="1"/>
</dbReference>
<evidence type="ECO:0000256" key="4">
    <source>
        <dbReference type="ARBA" id="ARBA00022801"/>
    </source>
</evidence>
<protein>
    <submittedName>
        <fullName evidence="7">M20/M25/M40 family metallo-hydrolase</fullName>
    </submittedName>
</protein>
<feature type="domain" description="Peptidase M20 dimerisation" evidence="6">
    <location>
        <begin position="190"/>
        <end position="326"/>
    </location>
</feature>
<dbReference type="Gene3D" id="3.40.630.10">
    <property type="entry name" value="Zn peptidases"/>
    <property type="match status" value="1"/>
</dbReference>
<dbReference type="InterPro" id="IPR002933">
    <property type="entry name" value="Peptidase_M20"/>
</dbReference>
<dbReference type="InterPro" id="IPR036264">
    <property type="entry name" value="Bact_exopeptidase_dim_dom"/>
</dbReference>
<comment type="cofactor">
    <cofactor evidence="1">
        <name>Zn(2+)</name>
        <dbReference type="ChEBI" id="CHEBI:29105"/>
    </cofactor>
</comment>
<evidence type="ECO:0000313" key="7">
    <source>
        <dbReference type="EMBL" id="MFC6037895.1"/>
    </source>
</evidence>
<sequence length="435" mass="49299">MEKELMARTVKLLQELIQTDTTNELGNEIEAANVLISFFQEYNIESQIIFSPGGRANLVAKLENNNKSEPIVLLSHLDVVGPGDGKWEYPPFSGVIENETIWGRGTLDTKQLTAMHAAIMVGLKKSQSSNSLNRTIIFIATADEENGSQEGMEFLSKEYPEYFEQSTVFSEGGGFIVNDGGKKYMFYASGEKGTARVRLKSTGEGGHAGAPPTDQALLLLVSGLTSLLQKTFNPLPYPILNYFSETFKRTLNIEEFVEEDEIFISQMHDYMRYPTVTIENVKVGHQINVVPYYAEATIEIRTLPFQSREDVEKILEYLFRKNQVDWEIISFQQGYESDITNEALEQLEESCRKQDFSIKLIPFTALGKTDGRFISQMATNIYGISPVKISFTEVLKRVHNTNERIELDSFEWGTSVLFDTITFVARKEVHKNDYI</sequence>
<dbReference type="SUPFAM" id="SSF55031">
    <property type="entry name" value="Bacterial exopeptidase dimerisation domain"/>
    <property type="match status" value="1"/>
</dbReference>
<keyword evidence="5" id="KW-0862">Zinc</keyword>
<comment type="similarity">
    <text evidence="2">Belongs to the peptidase M20A family.</text>
</comment>
<keyword evidence="8" id="KW-1185">Reference proteome</keyword>
<dbReference type="SUPFAM" id="SSF53187">
    <property type="entry name" value="Zn-dependent exopeptidases"/>
    <property type="match status" value="1"/>
</dbReference>
<dbReference type="PANTHER" id="PTHR43808">
    <property type="entry name" value="ACETYLORNITHINE DEACETYLASE"/>
    <property type="match status" value="1"/>
</dbReference>
<comment type="caution">
    <text evidence="7">The sequence shown here is derived from an EMBL/GenBank/DDBJ whole genome shotgun (WGS) entry which is preliminary data.</text>
</comment>
<dbReference type="Pfam" id="PF07687">
    <property type="entry name" value="M20_dimer"/>
    <property type="match status" value="1"/>
</dbReference>
<accession>A0ABW1L0V1</accession>
<evidence type="ECO:0000313" key="8">
    <source>
        <dbReference type="Proteomes" id="UP001596170"/>
    </source>
</evidence>
<evidence type="ECO:0000256" key="5">
    <source>
        <dbReference type="ARBA" id="ARBA00022833"/>
    </source>
</evidence>
<keyword evidence="3" id="KW-0479">Metal-binding</keyword>
<name>A0ABW1L0V1_9BACL</name>
<evidence type="ECO:0000259" key="6">
    <source>
        <dbReference type="Pfam" id="PF07687"/>
    </source>
</evidence>
<organism evidence="7 8">
    <name type="scientific">Paenisporosarcina macmurdoensis</name>
    <dbReference type="NCBI Taxonomy" id="212659"/>
    <lineage>
        <taxon>Bacteria</taxon>
        <taxon>Bacillati</taxon>
        <taxon>Bacillota</taxon>
        <taxon>Bacilli</taxon>
        <taxon>Bacillales</taxon>
        <taxon>Caryophanaceae</taxon>
        <taxon>Paenisporosarcina</taxon>
    </lineage>
</organism>
<dbReference type="Pfam" id="PF01546">
    <property type="entry name" value="Peptidase_M20"/>
    <property type="match status" value="1"/>
</dbReference>
<dbReference type="InterPro" id="IPR011650">
    <property type="entry name" value="Peptidase_M20_dimer"/>
</dbReference>
<evidence type="ECO:0000256" key="1">
    <source>
        <dbReference type="ARBA" id="ARBA00001947"/>
    </source>
</evidence>
<evidence type="ECO:0000256" key="3">
    <source>
        <dbReference type="ARBA" id="ARBA00022723"/>
    </source>
</evidence>
<evidence type="ECO:0000256" key="2">
    <source>
        <dbReference type="ARBA" id="ARBA00006247"/>
    </source>
</evidence>
<keyword evidence="4" id="KW-0378">Hydrolase</keyword>
<dbReference type="Proteomes" id="UP001596170">
    <property type="component" value="Unassembled WGS sequence"/>
</dbReference>
<reference evidence="8" key="1">
    <citation type="journal article" date="2019" name="Int. J. Syst. Evol. Microbiol.">
        <title>The Global Catalogue of Microorganisms (GCM) 10K type strain sequencing project: providing services to taxonomists for standard genome sequencing and annotation.</title>
        <authorList>
            <consortium name="The Broad Institute Genomics Platform"/>
            <consortium name="The Broad Institute Genome Sequencing Center for Infectious Disease"/>
            <person name="Wu L."/>
            <person name="Ma J."/>
        </authorList>
    </citation>
    <scope>NUCLEOTIDE SEQUENCE [LARGE SCALE GENOMIC DNA]</scope>
    <source>
        <strain evidence="8">CCUG 54527</strain>
    </source>
</reference>
<dbReference type="InterPro" id="IPR050072">
    <property type="entry name" value="Peptidase_M20A"/>
</dbReference>